<dbReference type="Gene3D" id="1.20.1600.10">
    <property type="entry name" value="Outer membrane efflux proteins (OEP)"/>
    <property type="match status" value="1"/>
</dbReference>
<keyword evidence="2" id="KW-0472">Membrane</keyword>
<evidence type="ECO:0000313" key="4">
    <source>
        <dbReference type="Proteomes" id="UP001204579"/>
    </source>
</evidence>
<dbReference type="InterPro" id="IPR003423">
    <property type="entry name" value="OMP_efflux"/>
</dbReference>
<organism evidence="3 4">
    <name type="scientific">Phocaeicola barnesiae</name>
    <dbReference type="NCBI Taxonomy" id="376804"/>
    <lineage>
        <taxon>Bacteria</taxon>
        <taxon>Pseudomonadati</taxon>
        <taxon>Bacteroidota</taxon>
        <taxon>Bacteroidia</taxon>
        <taxon>Bacteroidales</taxon>
        <taxon>Bacteroidaceae</taxon>
        <taxon>Phocaeicola</taxon>
    </lineage>
</organism>
<dbReference type="InterPro" id="IPR010131">
    <property type="entry name" value="MdtP/NodT-like"/>
</dbReference>
<accession>A0AAW5N7F0</accession>
<comment type="subcellular location">
    <subcellularLocation>
        <location evidence="2">Cell membrane</location>
        <topology evidence="2">Lipid-anchor</topology>
    </subcellularLocation>
</comment>
<dbReference type="GO" id="GO:0015562">
    <property type="term" value="F:efflux transmembrane transporter activity"/>
    <property type="evidence" value="ECO:0007669"/>
    <property type="project" value="InterPro"/>
</dbReference>
<dbReference type="NCBIfam" id="TIGR01845">
    <property type="entry name" value="outer_NodT"/>
    <property type="match status" value="1"/>
</dbReference>
<keyword evidence="4" id="KW-1185">Reference proteome</keyword>
<dbReference type="Pfam" id="PF02321">
    <property type="entry name" value="OEP"/>
    <property type="match status" value="2"/>
</dbReference>
<dbReference type="AlphaFoldDB" id="A0AAW5N7F0"/>
<keyword evidence="2" id="KW-0812">Transmembrane</keyword>
<dbReference type="PANTHER" id="PTHR30203:SF30">
    <property type="entry name" value="OUTER MEMBRANE PROTEIN-RELATED"/>
    <property type="match status" value="1"/>
</dbReference>
<gene>
    <name evidence="3" type="ORF">NW209_13010</name>
</gene>
<keyword evidence="2" id="KW-0449">Lipoprotein</keyword>
<dbReference type="GO" id="GO:0005886">
    <property type="term" value="C:plasma membrane"/>
    <property type="evidence" value="ECO:0007669"/>
    <property type="project" value="UniProtKB-SubCell"/>
</dbReference>
<evidence type="ECO:0000256" key="2">
    <source>
        <dbReference type="RuleBase" id="RU362097"/>
    </source>
</evidence>
<proteinExistence type="inferred from homology"/>
<protein>
    <submittedName>
        <fullName evidence="3">TolC family protein</fullName>
    </submittedName>
</protein>
<keyword evidence="2" id="KW-1134">Transmembrane beta strand</keyword>
<dbReference type="EMBL" id="JANRHJ010000015">
    <property type="protein sequence ID" value="MCR8874918.1"/>
    <property type="molecule type" value="Genomic_DNA"/>
</dbReference>
<reference evidence="3 4" key="1">
    <citation type="submission" date="2022-08" db="EMBL/GenBank/DDBJ databases">
        <authorList>
            <person name="Zeman M."/>
            <person name="Kubasova T."/>
        </authorList>
    </citation>
    <scope>NUCLEOTIDE SEQUENCE [LARGE SCALE GENOMIC DNA]</scope>
    <source>
        <strain evidence="3 4">ET62</strain>
    </source>
</reference>
<dbReference type="Gene3D" id="2.20.200.10">
    <property type="entry name" value="Outer membrane efflux proteins (OEP)"/>
    <property type="match status" value="1"/>
</dbReference>
<feature type="chain" id="PRO_5043108627" evidence="2">
    <location>
        <begin position="31"/>
        <end position="483"/>
    </location>
</feature>
<comment type="similarity">
    <text evidence="1 2">Belongs to the outer membrane factor (OMF) (TC 1.B.17) family.</text>
</comment>
<keyword evidence="2" id="KW-0732">Signal</keyword>
<comment type="caution">
    <text evidence="3">The sequence shown here is derived from an EMBL/GenBank/DDBJ whole genome shotgun (WGS) entry which is preliminary data.</text>
</comment>
<dbReference type="PROSITE" id="PS51257">
    <property type="entry name" value="PROKAR_LIPOPROTEIN"/>
    <property type="match status" value="1"/>
</dbReference>
<dbReference type="SUPFAM" id="SSF56954">
    <property type="entry name" value="Outer membrane efflux proteins (OEP)"/>
    <property type="match status" value="1"/>
</dbReference>
<evidence type="ECO:0000256" key="1">
    <source>
        <dbReference type="ARBA" id="ARBA00007613"/>
    </source>
</evidence>
<dbReference type="Proteomes" id="UP001204579">
    <property type="component" value="Unassembled WGS sequence"/>
</dbReference>
<feature type="signal peptide" evidence="2">
    <location>
        <begin position="1"/>
        <end position="30"/>
    </location>
</feature>
<dbReference type="PANTHER" id="PTHR30203">
    <property type="entry name" value="OUTER MEMBRANE CATION EFFLUX PROTEIN"/>
    <property type="match status" value="1"/>
</dbReference>
<sequence length="483" mass="54539">MTMKMMNKIQYLMVGGVVLLAVGCKAPALTAEEQVKLPETFAAGADADTVTIASMAWQDFFPDAYLKEYIDTALVRNHSFLQTLEQVSIARSQLRMKKGSLLPEVALEIGGGIERFGEYTMDGVGNSTTNTPDLVKEKHIPDPYKELNLGLGFQWEADIWGKLTDQKRAAVSRWMKSVEASRLARTLLISEVASQYYDLVGLDKQRQILVEAINKARDSYNLTNELMKEGEVSRLSVDQFRSRRLKLDEMLLDTEQQIGDAERALALLLGKLPFEIRRSSFEEVSRSFFPSDAGIPAQWIQNRPDIQAAEQELLASKLDVSAARKSFFPSLVIGGGAGFNAFSFDKWFSSPASMVYNLAAGITAPIFKRHEIRSLWEEAKSRQRIALLEYHQTVLKSYQEVVGLISATEQMQKRKALKEEESRIHHRSIYNANELFKTGFVGYLDVLSADERYLDCELERIRLNISYCKMHVMLYRSLGGGQL</sequence>
<evidence type="ECO:0000313" key="3">
    <source>
        <dbReference type="EMBL" id="MCR8874918.1"/>
    </source>
</evidence>
<keyword evidence="2" id="KW-0564">Palmitate</keyword>
<name>A0AAW5N7F0_9BACT</name>